<gene>
    <name evidence="2" type="ORF">SAMN04488498_11239</name>
</gene>
<sequence>MAGVNKDKIAIDSVHLGETGARKYPARPGVGNVQDGISRGGTETGDPKDHPPKDGYGLTEPVPGGKERPRKQR</sequence>
<evidence type="ECO:0000313" key="2">
    <source>
        <dbReference type="EMBL" id="SFK76660.1"/>
    </source>
</evidence>
<dbReference type="Proteomes" id="UP000323300">
    <property type="component" value="Unassembled WGS sequence"/>
</dbReference>
<dbReference type="EMBL" id="FOSL01000012">
    <property type="protein sequence ID" value="SFK76660.1"/>
    <property type="molecule type" value="Genomic_DNA"/>
</dbReference>
<accession>A0A1I4C7N2</accession>
<dbReference type="AlphaFoldDB" id="A0A1I4C7N2"/>
<reference evidence="2 3" key="1">
    <citation type="submission" date="2016-10" db="EMBL/GenBank/DDBJ databases">
        <authorList>
            <person name="Varghese N."/>
            <person name="Submissions S."/>
        </authorList>
    </citation>
    <scope>NUCLEOTIDE SEQUENCE [LARGE SCALE GENOMIC DNA]</scope>
    <source>
        <strain evidence="2 3">DSM 21822</strain>
    </source>
</reference>
<name>A0A1I4C7N2_9HYPH</name>
<evidence type="ECO:0000313" key="3">
    <source>
        <dbReference type="Proteomes" id="UP000323300"/>
    </source>
</evidence>
<evidence type="ECO:0000256" key="1">
    <source>
        <dbReference type="SAM" id="MobiDB-lite"/>
    </source>
</evidence>
<proteinExistence type="predicted"/>
<keyword evidence="3" id="KW-1185">Reference proteome</keyword>
<dbReference type="RefSeq" id="WP_149761764.1">
    <property type="nucleotide sequence ID" value="NZ_BSPE01000004.1"/>
</dbReference>
<organism evidence="2 3">
    <name type="scientific">Neomesorhizobium albiziae</name>
    <dbReference type="NCBI Taxonomy" id="335020"/>
    <lineage>
        <taxon>Bacteria</taxon>
        <taxon>Pseudomonadati</taxon>
        <taxon>Pseudomonadota</taxon>
        <taxon>Alphaproteobacteria</taxon>
        <taxon>Hyphomicrobiales</taxon>
        <taxon>Phyllobacteriaceae</taxon>
        <taxon>Neomesorhizobium</taxon>
    </lineage>
</organism>
<feature type="region of interest" description="Disordered" evidence="1">
    <location>
        <begin position="16"/>
        <end position="73"/>
    </location>
</feature>
<protein>
    <submittedName>
        <fullName evidence="2">Uncharacterized protein</fullName>
    </submittedName>
</protein>